<feature type="active site" evidence="16">
    <location>
        <position position="153"/>
    </location>
</feature>
<name>A0A350HBV6_UNCW3</name>
<evidence type="ECO:0000256" key="2">
    <source>
        <dbReference type="ARBA" id="ARBA00003921"/>
    </source>
</evidence>
<proteinExistence type="inferred from homology"/>
<dbReference type="NCBIfam" id="TIGR00179">
    <property type="entry name" value="murB"/>
    <property type="match status" value="1"/>
</dbReference>
<feature type="active site" description="Proton donor" evidence="16">
    <location>
        <position position="200"/>
    </location>
</feature>
<dbReference type="GO" id="GO:0005829">
    <property type="term" value="C:cytosol"/>
    <property type="evidence" value="ECO:0007669"/>
    <property type="project" value="TreeGrafter"/>
</dbReference>
<keyword evidence="10 16" id="KW-0133">Cell shape</keyword>
<evidence type="ECO:0000313" key="18">
    <source>
        <dbReference type="EMBL" id="HAV93022.1"/>
    </source>
</evidence>
<evidence type="ECO:0000256" key="15">
    <source>
        <dbReference type="ARBA" id="ARBA00048914"/>
    </source>
</evidence>
<dbReference type="Gene3D" id="3.90.78.10">
    <property type="entry name" value="UDP-N-acetylenolpyruvoylglucosamine reductase, C-terminal domain"/>
    <property type="match status" value="1"/>
</dbReference>
<comment type="similarity">
    <text evidence="16">Belongs to the MurB family.</text>
</comment>
<evidence type="ECO:0000256" key="6">
    <source>
        <dbReference type="ARBA" id="ARBA00022618"/>
    </source>
</evidence>
<dbReference type="PANTHER" id="PTHR21071:SF4">
    <property type="entry name" value="UDP-N-ACETYLENOLPYRUVOYLGLUCOSAMINE REDUCTASE"/>
    <property type="match status" value="1"/>
</dbReference>
<dbReference type="Proteomes" id="UP000264062">
    <property type="component" value="Unassembled WGS sequence"/>
</dbReference>
<dbReference type="Pfam" id="PF02873">
    <property type="entry name" value="MurB_C"/>
    <property type="match status" value="1"/>
</dbReference>
<dbReference type="InterPro" id="IPR006094">
    <property type="entry name" value="Oxid_FAD_bind_N"/>
</dbReference>
<dbReference type="SUPFAM" id="SSF56194">
    <property type="entry name" value="Uridine diphospho-N-Acetylenolpyruvylglucosamine reductase, MurB, C-terminal domain"/>
    <property type="match status" value="1"/>
</dbReference>
<dbReference type="SUPFAM" id="SSF56176">
    <property type="entry name" value="FAD-binding/transporter-associated domain-like"/>
    <property type="match status" value="1"/>
</dbReference>
<comment type="cofactor">
    <cofactor evidence="1 16">
        <name>FAD</name>
        <dbReference type="ChEBI" id="CHEBI:57692"/>
    </cofactor>
</comment>
<dbReference type="UniPathway" id="UPA00219"/>
<keyword evidence="7 16" id="KW-0285">Flavoprotein</keyword>
<dbReference type="PROSITE" id="PS51387">
    <property type="entry name" value="FAD_PCMH"/>
    <property type="match status" value="1"/>
</dbReference>
<evidence type="ECO:0000256" key="7">
    <source>
        <dbReference type="ARBA" id="ARBA00022630"/>
    </source>
</evidence>
<feature type="active site" evidence="16">
    <location>
        <position position="271"/>
    </location>
</feature>
<dbReference type="GO" id="GO:0008360">
    <property type="term" value="P:regulation of cell shape"/>
    <property type="evidence" value="ECO:0007669"/>
    <property type="project" value="UniProtKB-KW"/>
</dbReference>
<dbReference type="InterPro" id="IPR016167">
    <property type="entry name" value="FAD-bd_PCMH_sub1"/>
</dbReference>
<sequence>MKKYEMYDLKKASYIKIGCKAKNFIEVYNEDDLKEAVSMNNPKILGGMSNVLFAGDSYENTFISLQGEFKEIERISDTDVRAGAGVMLSSLLSFLAENGLSGLEELSGIPGSLGGMLFMNAGANGVSISDLLVSFDTLENKNLKKDECVFSYRHSSIKEPVEFVTLRLKKDSKENIKNKMSDIINKRKMTQPYDTLSLGCVFKNPAFEIPAWKLIDSVGMRSKCVNDVCVSEKHSNFIINKGDGKASDFLSLSEEIVKLVWENYNVKLEYEIEILF</sequence>
<dbReference type="InterPro" id="IPR016169">
    <property type="entry name" value="FAD-bd_PCMH_sub2"/>
</dbReference>
<evidence type="ECO:0000256" key="1">
    <source>
        <dbReference type="ARBA" id="ARBA00001974"/>
    </source>
</evidence>
<reference evidence="18 19" key="1">
    <citation type="journal article" date="2018" name="Nat. Biotechnol.">
        <title>A standardized bacterial taxonomy based on genome phylogeny substantially revises the tree of life.</title>
        <authorList>
            <person name="Parks D.H."/>
            <person name="Chuvochina M."/>
            <person name="Waite D.W."/>
            <person name="Rinke C."/>
            <person name="Skarshewski A."/>
            <person name="Chaumeil P.A."/>
            <person name="Hugenholtz P."/>
        </authorList>
    </citation>
    <scope>NUCLEOTIDE SEQUENCE [LARGE SCALE GENOMIC DNA]</scope>
    <source>
        <strain evidence="18">UBA9956</strain>
    </source>
</reference>
<dbReference type="GO" id="GO:0008762">
    <property type="term" value="F:UDP-N-acetylmuramate dehydrogenase activity"/>
    <property type="evidence" value="ECO:0007669"/>
    <property type="project" value="UniProtKB-UniRule"/>
</dbReference>
<keyword evidence="13 16" id="KW-0131">Cell cycle</keyword>
<dbReference type="AlphaFoldDB" id="A0A350HBV6"/>
<dbReference type="InterPro" id="IPR016166">
    <property type="entry name" value="FAD-bd_PCMH"/>
</dbReference>
<dbReference type="GO" id="GO:0009252">
    <property type="term" value="P:peptidoglycan biosynthetic process"/>
    <property type="evidence" value="ECO:0007669"/>
    <property type="project" value="UniProtKB-UniRule"/>
</dbReference>
<evidence type="ECO:0000256" key="14">
    <source>
        <dbReference type="ARBA" id="ARBA00023316"/>
    </source>
</evidence>
<evidence type="ECO:0000256" key="11">
    <source>
        <dbReference type="ARBA" id="ARBA00022984"/>
    </source>
</evidence>
<evidence type="ECO:0000256" key="4">
    <source>
        <dbReference type="ARBA" id="ARBA00004752"/>
    </source>
</evidence>
<keyword evidence="6 16" id="KW-0132">Cell division</keyword>
<dbReference type="InterPro" id="IPR036635">
    <property type="entry name" value="MurB_C_sf"/>
</dbReference>
<evidence type="ECO:0000313" key="19">
    <source>
        <dbReference type="Proteomes" id="UP000264062"/>
    </source>
</evidence>
<keyword evidence="11 16" id="KW-0573">Peptidoglycan synthesis</keyword>
<keyword evidence="5 16" id="KW-0963">Cytoplasm</keyword>
<dbReference type="InterPro" id="IPR036318">
    <property type="entry name" value="FAD-bd_PCMH-like_sf"/>
</dbReference>
<comment type="catalytic activity">
    <reaction evidence="15 16">
        <text>UDP-N-acetyl-alpha-D-muramate + NADP(+) = UDP-N-acetyl-3-O-(1-carboxyvinyl)-alpha-D-glucosamine + NADPH + H(+)</text>
        <dbReference type="Rhea" id="RHEA:12248"/>
        <dbReference type="ChEBI" id="CHEBI:15378"/>
        <dbReference type="ChEBI" id="CHEBI:57783"/>
        <dbReference type="ChEBI" id="CHEBI:58349"/>
        <dbReference type="ChEBI" id="CHEBI:68483"/>
        <dbReference type="ChEBI" id="CHEBI:70757"/>
        <dbReference type="EC" id="1.3.1.98"/>
    </reaction>
</comment>
<comment type="function">
    <text evidence="2 16">Cell wall formation.</text>
</comment>
<dbReference type="EMBL" id="DMZY01000223">
    <property type="protein sequence ID" value="HAV93022.1"/>
    <property type="molecule type" value="Genomic_DNA"/>
</dbReference>
<dbReference type="Pfam" id="PF01565">
    <property type="entry name" value="FAD_binding_4"/>
    <property type="match status" value="1"/>
</dbReference>
<keyword evidence="14 16" id="KW-0961">Cell wall biogenesis/degradation</keyword>
<dbReference type="GO" id="GO:0071555">
    <property type="term" value="P:cell wall organization"/>
    <property type="evidence" value="ECO:0007669"/>
    <property type="project" value="UniProtKB-KW"/>
</dbReference>
<organism evidence="18 19">
    <name type="scientific">candidate division WOR-3 bacterium</name>
    <dbReference type="NCBI Taxonomy" id="2052148"/>
    <lineage>
        <taxon>Bacteria</taxon>
        <taxon>Bacteria division WOR-3</taxon>
    </lineage>
</organism>
<comment type="caution">
    <text evidence="18">The sequence shown here is derived from an EMBL/GenBank/DDBJ whole genome shotgun (WGS) entry which is preliminary data.</text>
</comment>
<feature type="domain" description="FAD-binding PCMH-type" evidence="17">
    <location>
        <begin position="17"/>
        <end position="214"/>
    </location>
</feature>
<dbReference type="Gene3D" id="3.30.465.10">
    <property type="match status" value="1"/>
</dbReference>
<dbReference type="InterPro" id="IPR003170">
    <property type="entry name" value="MurB"/>
</dbReference>
<evidence type="ECO:0000259" key="17">
    <source>
        <dbReference type="PROSITE" id="PS51387"/>
    </source>
</evidence>
<keyword evidence="8 16" id="KW-0274">FAD</keyword>
<dbReference type="GO" id="GO:0051301">
    <property type="term" value="P:cell division"/>
    <property type="evidence" value="ECO:0007669"/>
    <property type="project" value="UniProtKB-KW"/>
</dbReference>
<evidence type="ECO:0000256" key="8">
    <source>
        <dbReference type="ARBA" id="ARBA00022827"/>
    </source>
</evidence>
<gene>
    <name evidence="16 18" type="primary">murB</name>
    <name evidence="18" type="ORF">DCW38_07590</name>
</gene>
<evidence type="ECO:0000256" key="9">
    <source>
        <dbReference type="ARBA" id="ARBA00022857"/>
    </source>
</evidence>
<protein>
    <recommendedName>
        <fullName evidence="16">UDP-N-acetylenolpyruvoylglucosamine reductase</fullName>
        <ecNumber evidence="16">1.3.1.98</ecNumber>
    </recommendedName>
    <alternativeName>
        <fullName evidence="16">UDP-N-acetylmuramate dehydrogenase</fullName>
    </alternativeName>
</protein>
<dbReference type="PANTHER" id="PTHR21071">
    <property type="entry name" value="UDP-N-ACETYLENOLPYRUVOYLGLUCOSAMINE REDUCTASE"/>
    <property type="match status" value="1"/>
</dbReference>
<dbReference type="GO" id="GO:0071949">
    <property type="term" value="F:FAD binding"/>
    <property type="evidence" value="ECO:0007669"/>
    <property type="project" value="InterPro"/>
</dbReference>
<accession>A0A350HBV6</accession>
<evidence type="ECO:0000256" key="3">
    <source>
        <dbReference type="ARBA" id="ARBA00004496"/>
    </source>
</evidence>
<evidence type="ECO:0000256" key="10">
    <source>
        <dbReference type="ARBA" id="ARBA00022960"/>
    </source>
</evidence>
<dbReference type="EC" id="1.3.1.98" evidence="16"/>
<evidence type="ECO:0000256" key="16">
    <source>
        <dbReference type="HAMAP-Rule" id="MF_00037"/>
    </source>
</evidence>
<comment type="pathway">
    <text evidence="4 16">Cell wall biogenesis; peptidoglycan biosynthesis.</text>
</comment>
<keyword evidence="12 16" id="KW-0560">Oxidoreductase</keyword>
<evidence type="ECO:0000256" key="5">
    <source>
        <dbReference type="ARBA" id="ARBA00022490"/>
    </source>
</evidence>
<dbReference type="InterPro" id="IPR011601">
    <property type="entry name" value="MurB_C"/>
</dbReference>
<evidence type="ECO:0000256" key="13">
    <source>
        <dbReference type="ARBA" id="ARBA00023306"/>
    </source>
</evidence>
<dbReference type="HAMAP" id="MF_00037">
    <property type="entry name" value="MurB"/>
    <property type="match status" value="1"/>
</dbReference>
<comment type="subcellular location">
    <subcellularLocation>
        <location evidence="3 16">Cytoplasm</location>
    </subcellularLocation>
</comment>
<evidence type="ECO:0000256" key="12">
    <source>
        <dbReference type="ARBA" id="ARBA00023002"/>
    </source>
</evidence>
<keyword evidence="9 16" id="KW-0521">NADP</keyword>
<dbReference type="Gene3D" id="3.30.43.10">
    <property type="entry name" value="Uridine Diphospho-n-acetylenolpyruvylglucosamine Reductase, domain 2"/>
    <property type="match status" value="1"/>
</dbReference>